<gene>
    <name evidence="3" type="ORF">TSTA_007510</name>
</gene>
<dbReference type="InterPro" id="IPR016035">
    <property type="entry name" value="Acyl_Trfase/lysoPLipase"/>
</dbReference>
<reference evidence="4" key="1">
    <citation type="journal article" date="2015" name="Genome Announc.">
        <title>Genome sequence of the AIDS-associated pathogen Penicillium marneffei (ATCC18224) and its near taxonomic relative Talaromyces stipitatus (ATCC10500).</title>
        <authorList>
            <person name="Nierman W.C."/>
            <person name="Fedorova-Abrams N.D."/>
            <person name="Andrianopoulos A."/>
        </authorList>
    </citation>
    <scope>NUCLEOTIDE SEQUENCE [LARGE SCALE GENOMIC DNA]</scope>
    <source>
        <strain evidence="4">ATCC 10500 / CBS 375.48 / QM 6759 / NRRL 1006</strain>
    </source>
</reference>
<keyword evidence="1" id="KW-0808">Transferase</keyword>
<dbReference type="InterPro" id="IPR050091">
    <property type="entry name" value="PKS_NRPS_Biosynth_Enz"/>
</dbReference>
<evidence type="ECO:0000256" key="1">
    <source>
        <dbReference type="ARBA" id="ARBA00022679"/>
    </source>
</evidence>
<dbReference type="VEuPathDB" id="FungiDB:TSTA_007510"/>
<dbReference type="InterPro" id="IPR014043">
    <property type="entry name" value="Acyl_transferase_dom"/>
</dbReference>
<dbReference type="PhylomeDB" id="B8MVF2"/>
<dbReference type="PANTHER" id="PTHR43775">
    <property type="entry name" value="FATTY ACID SYNTHASE"/>
    <property type="match status" value="1"/>
</dbReference>
<dbReference type="Gene3D" id="3.40.366.10">
    <property type="entry name" value="Malonyl-Coenzyme A Acyl Carrier Protein, domain 2"/>
    <property type="match status" value="1"/>
</dbReference>
<dbReference type="RefSeq" id="XP_002488777.1">
    <property type="nucleotide sequence ID" value="XM_002488732.1"/>
</dbReference>
<dbReference type="InterPro" id="IPR016036">
    <property type="entry name" value="Malonyl_transacylase_ACP-bd"/>
</dbReference>
<dbReference type="OrthoDB" id="3799328at2759"/>
<organism evidence="3 4">
    <name type="scientific">Talaromyces stipitatus (strain ATCC 10500 / CBS 375.48 / QM 6759 / NRRL 1006)</name>
    <name type="common">Penicillium stipitatum</name>
    <dbReference type="NCBI Taxonomy" id="441959"/>
    <lineage>
        <taxon>Eukaryota</taxon>
        <taxon>Fungi</taxon>
        <taxon>Dikarya</taxon>
        <taxon>Ascomycota</taxon>
        <taxon>Pezizomycotina</taxon>
        <taxon>Eurotiomycetes</taxon>
        <taxon>Eurotiomycetidae</taxon>
        <taxon>Eurotiales</taxon>
        <taxon>Trichocomaceae</taxon>
        <taxon>Talaromyces</taxon>
        <taxon>Talaromyces sect. Talaromyces</taxon>
    </lineage>
</organism>
<keyword evidence="4" id="KW-1185">Reference proteome</keyword>
<sequence>MLGKHLLPCLVKHQPVSTLPLTLLQLFDRDPLKRHLQWHTMGSQLVKYCVFQAAIRFLDCALAPLSTQDFCQTAEISQTVCTAIQIGLVDLLASWSIRPSGVVEHSSGEMAAAYAAGCITAAEAITIAYFRGQAVGKNKKKGAMLAVGLGINEICNYLKLEHFEDKVVVAAINSPENITLSGEVETITESMTILTKDGIFNRLLNTGGNAYHSHHMIALGSTYINILANGLTHMMQLGLSDNKKRYARIPWVSSVTPDKGLSGFDVTTGYWKANLESPVCFSEAVSILVGSEHNTVDVLIEIGPHGALKTPLNRILTSLGQSILYAPSLIKNEDSRVSILRLAGTLFCRNAKVDLVSVNAVDQPLVTGLQVVHGCTTIDLPPYQYTYGPISYTNKSKEQNTIEWSLTIYHFKIHLYRWKEMRRYLERWIKQSSPYQTADYMD</sequence>
<feature type="domain" description="Malonyl-CoA:ACP transacylase (MAT)" evidence="2">
    <location>
        <begin position="36"/>
        <end position="333"/>
    </location>
</feature>
<dbReference type="Proteomes" id="UP000001745">
    <property type="component" value="Unassembled WGS sequence"/>
</dbReference>
<proteinExistence type="predicted"/>
<dbReference type="GeneID" id="8103280"/>
<accession>B8MVF2</accession>
<dbReference type="SUPFAM" id="SSF55048">
    <property type="entry name" value="Probable ACP-binding domain of malonyl-CoA ACP transacylase"/>
    <property type="match status" value="1"/>
</dbReference>
<dbReference type="SUPFAM" id="SSF52151">
    <property type="entry name" value="FabD/lysophospholipase-like"/>
    <property type="match status" value="1"/>
</dbReference>
<name>B8MVF2_TALSN</name>
<dbReference type="AlphaFoldDB" id="B8MVF2"/>
<dbReference type="GO" id="GO:0004312">
    <property type="term" value="F:fatty acid synthase activity"/>
    <property type="evidence" value="ECO:0007669"/>
    <property type="project" value="TreeGrafter"/>
</dbReference>
<dbReference type="GO" id="GO:0006633">
    <property type="term" value="P:fatty acid biosynthetic process"/>
    <property type="evidence" value="ECO:0007669"/>
    <property type="project" value="TreeGrafter"/>
</dbReference>
<dbReference type="GO" id="GO:0044550">
    <property type="term" value="P:secondary metabolite biosynthetic process"/>
    <property type="evidence" value="ECO:0007669"/>
    <property type="project" value="TreeGrafter"/>
</dbReference>
<dbReference type="PANTHER" id="PTHR43775:SF50">
    <property type="entry name" value="HIGHLY REDUCING POLYKETIDE SYNTHASE SRDA"/>
    <property type="match status" value="1"/>
</dbReference>
<evidence type="ECO:0000313" key="3">
    <source>
        <dbReference type="EMBL" id="EED11461.1"/>
    </source>
</evidence>
<dbReference type="EMBL" id="EQ962663">
    <property type="protein sequence ID" value="EED11461.1"/>
    <property type="molecule type" value="Genomic_DNA"/>
</dbReference>
<evidence type="ECO:0000259" key="2">
    <source>
        <dbReference type="SMART" id="SM00827"/>
    </source>
</evidence>
<dbReference type="InParanoid" id="B8MVF2"/>
<dbReference type="InterPro" id="IPR001227">
    <property type="entry name" value="Ac_transferase_dom_sf"/>
</dbReference>
<dbReference type="HOGENOM" id="CLU_619906_0_0_1"/>
<protein>
    <submittedName>
        <fullName evidence="3">Polyketide synthase, putative</fullName>
    </submittedName>
</protein>
<dbReference type="SMART" id="SM00827">
    <property type="entry name" value="PKS_AT"/>
    <property type="match status" value="1"/>
</dbReference>
<dbReference type="STRING" id="441959.B8MVF2"/>
<evidence type="ECO:0000313" key="4">
    <source>
        <dbReference type="Proteomes" id="UP000001745"/>
    </source>
</evidence>
<dbReference type="eggNOG" id="KOG1202">
    <property type="taxonomic scope" value="Eukaryota"/>
</dbReference>
<dbReference type="Pfam" id="PF00698">
    <property type="entry name" value="Acyl_transf_1"/>
    <property type="match status" value="1"/>
</dbReference>